<evidence type="ECO:0000313" key="9">
    <source>
        <dbReference type="Proteomes" id="UP000237105"/>
    </source>
</evidence>
<reference evidence="9" key="1">
    <citation type="submission" date="2016-06" db="EMBL/GenBank/DDBJ databases">
        <title>Parallel loss of symbiosis genes in relatives of nitrogen-fixing non-legume Parasponia.</title>
        <authorList>
            <person name="Van Velzen R."/>
            <person name="Holmer R."/>
            <person name="Bu F."/>
            <person name="Rutten L."/>
            <person name="Van Zeijl A."/>
            <person name="Liu W."/>
            <person name="Santuari L."/>
            <person name="Cao Q."/>
            <person name="Sharma T."/>
            <person name="Shen D."/>
            <person name="Roswanjaya Y."/>
            <person name="Wardhani T."/>
            <person name="Kalhor M.S."/>
            <person name="Jansen J."/>
            <person name="Van den Hoogen J."/>
            <person name="Gungor B."/>
            <person name="Hartog M."/>
            <person name="Hontelez J."/>
            <person name="Verver J."/>
            <person name="Yang W.-C."/>
            <person name="Schijlen E."/>
            <person name="Repin R."/>
            <person name="Schilthuizen M."/>
            <person name="Schranz E."/>
            <person name="Heidstra R."/>
            <person name="Miyata K."/>
            <person name="Fedorova E."/>
            <person name="Kohlen W."/>
            <person name="Bisseling T."/>
            <person name="Smit S."/>
            <person name="Geurts R."/>
        </authorList>
    </citation>
    <scope>NUCLEOTIDE SEQUENCE [LARGE SCALE GENOMIC DNA]</scope>
    <source>
        <strain evidence="9">cv. WU1-14</strain>
    </source>
</reference>
<dbReference type="AlphaFoldDB" id="A0A2P5DMV6"/>
<dbReference type="PANTHER" id="PTHR33347:SF31">
    <property type="entry name" value="PROTEIN SOB FIVE-LIKE 1"/>
    <property type="match status" value="1"/>
</dbReference>
<feature type="region of interest" description="Disordered" evidence="7">
    <location>
        <begin position="1"/>
        <end position="127"/>
    </location>
</feature>
<comment type="subcellular location">
    <subcellularLocation>
        <location evidence="1">Cytoplasm</location>
    </subcellularLocation>
</comment>
<dbReference type="PANTHER" id="PTHR33347">
    <property type="entry name" value="OSJNBA0091C07.3 PROTEIN"/>
    <property type="match status" value="1"/>
</dbReference>
<dbReference type="OrthoDB" id="1194020at2759"/>
<proteinExistence type="inferred from homology"/>
<sequence length="143" mass="15790">MESSSQVLGSSEECSGESESGWTMYIGSQIRHESDDHVDDNEEDENDDENRLSKGEDDNDESDDSMASDASSGPILNELGLKEGSQNSGRLRNKANVHHQSKCSSVNRKLCKQEKNRTELRSSLKGEKELQLVRKAESAASQV</sequence>
<evidence type="ECO:0000256" key="6">
    <source>
        <dbReference type="ARBA" id="ARBA00024199"/>
    </source>
</evidence>
<evidence type="ECO:0000256" key="2">
    <source>
        <dbReference type="ARBA" id="ARBA00022490"/>
    </source>
</evidence>
<evidence type="ECO:0000256" key="7">
    <source>
        <dbReference type="SAM" id="MobiDB-lite"/>
    </source>
</evidence>
<dbReference type="GO" id="GO:0009691">
    <property type="term" value="P:cytokinin biosynthetic process"/>
    <property type="evidence" value="ECO:0007669"/>
    <property type="project" value="UniProtKB-KW"/>
</dbReference>
<feature type="compositionally biased region" description="Acidic residues" evidence="7">
    <location>
        <begin position="57"/>
        <end position="66"/>
    </location>
</feature>
<feature type="compositionally biased region" description="Low complexity" evidence="7">
    <location>
        <begin position="9"/>
        <end position="21"/>
    </location>
</feature>
<organism evidence="8 9">
    <name type="scientific">Parasponia andersonii</name>
    <name type="common">Sponia andersonii</name>
    <dbReference type="NCBI Taxonomy" id="3476"/>
    <lineage>
        <taxon>Eukaryota</taxon>
        <taxon>Viridiplantae</taxon>
        <taxon>Streptophyta</taxon>
        <taxon>Embryophyta</taxon>
        <taxon>Tracheophyta</taxon>
        <taxon>Spermatophyta</taxon>
        <taxon>Magnoliopsida</taxon>
        <taxon>eudicotyledons</taxon>
        <taxon>Gunneridae</taxon>
        <taxon>Pentapetalae</taxon>
        <taxon>rosids</taxon>
        <taxon>fabids</taxon>
        <taxon>Rosales</taxon>
        <taxon>Cannabaceae</taxon>
        <taxon>Parasponia</taxon>
    </lineage>
</organism>
<gene>
    <name evidence="8" type="ORF">PanWU01x14_050130</name>
</gene>
<name>A0A2P5DMV6_PARAD</name>
<keyword evidence="9" id="KW-1185">Reference proteome</keyword>
<dbReference type="GO" id="GO:0009736">
    <property type="term" value="P:cytokinin-activated signaling pathway"/>
    <property type="evidence" value="ECO:0007669"/>
    <property type="project" value="UniProtKB-KW"/>
</dbReference>
<evidence type="ECO:0000256" key="4">
    <source>
        <dbReference type="ARBA" id="ARBA00022864"/>
    </source>
</evidence>
<feature type="compositionally biased region" description="Acidic residues" evidence="7">
    <location>
        <begin position="36"/>
        <end position="48"/>
    </location>
</feature>
<protein>
    <submittedName>
        <fullName evidence="8">Uncharacterized protein</fullName>
    </submittedName>
</protein>
<keyword evidence="2" id="KW-0963">Cytoplasm</keyword>
<evidence type="ECO:0000256" key="5">
    <source>
        <dbReference type="ARBA" id="ARBA00023242"/>
    </source>
</evidence>
<evidence type="ECO:0000313" key="8">
    <source>
        <dbReference type="EMBL" id="PON74606.1"/>
    </source>
</evidence>
<keyword evidence="4" id="KW-0932">Cytokinin signaling pathway</keyword>
<dbReference type="EMBL" id="JXTB01000028">
    <property type="protein sequence ID" value="PON74606.1"/>
    <property type="molecule type" value="Genomic_DNA"/>
</dbReference>
<accession>A0A2P5DMV6</accession>
<dbReference type="GO" id="GO:0005737">
    <property type="term" value="C:cytoplasm"/>
    <property type="evidence" value="ECO:0007669"/>
    <property type="project" value="UniProtKB-SubCell"/>
</dbReference>
<comment type="similarity">
    <text evidence="6">Belongs to the SOFL plant protein family.</text>
</comment>
<feature type="compositionally biased region" description="Basic residues" evidence="7">
    <location>
        <begin position="91"/>
        <end position="101"/>
    </location>
</feature>
<evidence type="ECO:0000256" key="3">
    <source>
        <dbReference type="ARBA" id="ARBA00022712"/>
    </source>
</evidence>
<keyword evidence="3" id="KW-0203">Cytokinin biosynthesis</keyword>
<comment type="caution">
    <text evidence="8">The sequence shown here is derived from an EMBL/GenBank/DDBJ whole genome shotgun (WGS) entry which is preliminary data.</text>
</comment>
<dbReference type="Proteomes" id="UP000237105">
    <property type="component" value="Unassembled WGS sequence"/>
</dbReference>
<keyword evidence="5" id="KW-0539">Nucleus</keyword>
<evidence type="ECO:0000256" key="1">
    <source>
        <dbReference type="ARBA" id="ARBA00004496"/>
    </source>
</evidence>
<dbReference type="InterPro" id="IPR044670">
    <property type="entry name" value="SOFL"/>
</dbReference>
<feature type="compositionally biased region" description="Basic and acidic residues" evidence="7">
    <location>
        <begin position="111"/>
        <end position="127"/>
    </location>
</feature>